<dbReference type="PANTHER" id="PTHR30035:SF3">
    <property type="entry name" value="INTERMEMBRANE PHOSPHOLIPID TRANSPORT SYSTEM LIPOPROTEIN MLAA"/>
    <property type="match status" value="1"/>
</dbReference>
<gene>
    <name evidence="9" type="ORF">YA0849_27710</name>
</gene>
<evidence type="ECO:0000256" key="6">
    <source>
        <dbReference type="ARBA" id="ARBA00022729"/>
    </source>
</evidence>
<dbReference type="InterPro" id="IPR003423">
    <property type="entry name" value="OMP_efflux"/>
</dbReference>
<evidence type="ECO:0000313" key="10">
    <source>
        <dbReference type="Proteomes" id="UP000614123"/>
    </source>
</evidence>
<dbReference type="EMBL" id="JAEILD010000174">
    <property type="protein sequence ID" value="MBI6652763.1"/>
    <property type="molecule type" value="Genomic_DNA"/>
</dbReference>
<dbReference type="Gene3D" id="2.20.200.10">
    <property type="entry name" value="Outer membrane efflux proteins (OEP)"/>
    <property type="match status" value="1"/>
</dbReference>
<dbReference type="SUPFAM" id="SSF56954">
    <property type="entry name" value="Outer membrane efflux proteins (OEP)"/>
    <property type="match status" value="1"/>
</dbReference>
<evidence type="ECO:0000256" key="3">
    <source>
        <dbReference type="ARBA" id="ARBA00010634"/>
    </source>
</evidence>
<keyword evidence="4" id="KW-1134">Transmembrane beta strand</keyword>
<keyword evidence="7" id="KW-0472">Membrane</keyword>
<evidence type="ECO:0000256" key="7">
    <source>
        <dbReference type="ARBA" id="ARBA00023136"/>
    </source>
</evidence>
<dbReference type="Gene3D" id="1.20.1600.10">
    <property type="entry name" value="Outer membrane efflux proteins (OEP)"/>
    <property type="match status" value="1"/>
</dbReference>
<protein>
    <submittedName>
        <fullName evidence="9">VacJ family lipoprotein</fullName>
    </submittedName>
</protein>
<name>A0ABS0VMJ8_PSEVE</name>
<dbReference type="Proteomes" id="UP000614123">
    <property type="component" value="Unassembled WGS sequence"/>
</dbReference>
<organism evidence="9 10">
    <name type="scientific">Pseudomonas veronii</name>
    <dbReference type="NCBI Taxonomy" id="76761"/>
    <lineage>
        <taxon>Bacteria</taxon>
        <taxon>Pseudomonadati</taxon>
        <taxon>Pseudomonadota</taxon>
        <taxon>Gammaproteobacteria</taxon>
        <taxon>Pseudomonadales</taxon>
        <taxon>Pseudomonadaceae</taxon>
        <taxon>Pseudomonas</taxon>
    </lineage>
</organism>
<evidence type="ECO:0000256" key="8">
    <source>
        <dbReference type="ARBA" id="ARBA00023237"/>
    </source>
</evidence>
<accession>A0ABS0VMJ8</accession>
<evidence type="ECO:0000256" key="4">
    <source>
        <dbReference type="ARBA" id="ARBA00022452"/>
    </source>
</evidence>
<keyword evidence="9" id="KW-0449">Lipoprotein</keyword>
<reference evidence="9 10" key="1">
    <citation type="submission" date="2020-12" db="EMBL/GenBank/DDBJ databases">
        <title>Comparative genomic insights into the epidemiology and virulence of plant pathogenic Pseudomonads from Turkey.</title>
        <authorList>
            <person name="Dillon M."/>
            <person name="Ruiz-Bedoya T."/>
            <person name="Bendalovic-Torma C."/>
            <person name="Guttman K.M."/>
            <person name="Kwak H."/>
            <person name="Middleton M.A."/>
            <person name="Wang P.W."/>
            <person name="Horuz S."/>
            <person name="Aysan Y."/>
            <person name="Guttman D.S."/>
        </authorList>
    </citation>
    <scope>NUCLEOTIDE SEQUENCE [LARGE SCALE GENOMIC DNA]</scope>
    <source>
        <strain evidence="9 10">S4_EA_3a</strain>
    </source>
</reference>
<comment type="subcellular location">
    <subcellularLocation>
        <location evidence="1">Membrane</location>
    </subcellularLocation>
</comment>
<evidence type="ECO:0000256" key="2">
    <source>
        <dbReference type="ARBA" id="ARBA00007613"/>
    </source>
</evidence>
<dbReference type="PANTHER" id="PTHR30035">
    <property type="entry name" value="LIPOPROTEIN VACJ-RELATED"/>
    <property type="match status" value="1"/>
</dbReference>
<sequence length="316" mass="34880">MAFSSSSALAGLFKSGSGAWTFAPSISVPIFDAGSNRATLDSAKVERDIQIQTYQQTLQTAFREVADALARVKSADFIQWEINMRASRSTLSRCAQVLTCASFITLSALCQADSDKDPWERINRPIFSFNDTLDTYALKPLAQGYQFVTPRIAQDGVHNFFNNLGEVKNLANNLLQAKFYSAGVDTSRFLLNSTIGLGGLVDVATPMGLQRNDEDFGQTLGYWGVGSGPYLVLPLLGPSTLRDAPAIFPDIYANPVRYIGDVPTRNSLYGLGMIDGRAQYMKSEKLITGDKYNFIRSVYLQHREFKINDGNVKDDF</sequence>
<evidence type="ECO:0000313" key="9">
    <source>
        <dbReference type="EMBL" id="MBI6652763.1"/>
    </source>
</evidence>
<evidence type="ECO:0000256" key="5">
    <source>
        <dbReference type="ARBA" id="ARBA00022692"/>
    </source>
</evidence>
<keyword evidence="10" id="KW-1185">Reference proteome</keyword>
<dbReference type="InterPro" id="IPR007428">
    <property type="entry name" value="MlaA"/>
</dbReference>
<keyword evidence="5" id="KW-0812">Transmembrane</keyword>
<keyword evidence="8" id="KW-0998">Cell outer membrane</keyword>
<proteinExistence type="inferred from homology"/>
<comment type="caution">
    <text evidence="9">The sequence shown here is derived from an EMBL/GenBank/DDBJ whole genome shotgun (WGS) entry which is preliminary data.</text>
</comment>
<dbReference type="Pfam" id="PF04333">
    <property type="entry name" value="MlaA"/>
    <property type="match status" value="1"/>
</dbReference>
<dbReference type="Pfam" id="PF02321">
    <property type="entry name" value="OEP"/>
    <property type="match status" value="1"/>
</dbReference>
<evidence type="ECO:0000256" key="1">
    <source>
        <dbReference type="ARBA" id="ARBA00004370"/>
    </source>
</evidence>
<comment type="similarity">
    <text evidence="3">Belongs to the MlaA family.</text>
</comment>
<comment type="similarity">
    <text evidence="2">Belongs to the outer membrane factor (OMF) (TC 1.B.17) family.</text>
</comment>
<dbReference type="PRINTS" id="PR01805">
    <property type="entry name" value="VACJLIPOPROT"/>
</dbReference>
<keyword evidence="6" id="KW-0732">Signal</keyword>